<dbReference type="EMBL" id="JACIES010000021">
    <property type="protein sequence ID" value="MBB4028215.1"/>
    <property type="molecule type" value="Genomic_DNA"/>
</dbReference>
<dbReference type="PROSITE" id="PS51257">
    <property type="entry name" value="PROKAR_LIPOPROTEIN"/>
    <property type="match status" value="1"/>
</dbReference>
<evidence type="ECO:0008006" key="4">
    <source>
        <dbReference type="Google" id="ProtNLM"/>
    </source>
</evidence>
<keyword evidence="3" id="KW-1185">Reference proteome</keyword>
<keyword evidence="1" id="KW-0732">Signal</keyword>
<dbReference type="OrthoDB" id="1096520at2"/>
<name>A0A7W6I0X4_9BACT</name>
<proteinExistence type="predicted"/>
<accession>A0A7W6I0X4</accession>
<dbReference type="Proteomes" id="UP000546007">
    <property type="component" value="Unassembled WGS sequence"/>
</dbReference>
<comment type="caution">
    <text evidence="2">The sequence shown here is derived from an EMBL/GenBank/DDBJ whole genome shotgun (WGS) entry which is preliminary data.</text>
</comment>
<evidence type="ECO:0000256" key="1">
    <source>
        <dbReference type="SAM" id="SignalP"/>
    </source>
</evidence>
<feature type="signal peptide" evidence="1">
    <location>
        <begin position="1"/>
        <end position="19"/>
    </location>
</feature>
<dbReference type="GeneID" id="93102896"/>
<organism evidence="2 3">
    <name type="scientific">Butyricimonas faecihominis</name>
    <dbReference type="NCBI Taxonomy" id="1472416"/>
    <lineage>
        <taxon>Bacteria</taxon>
        <taxon>Pseudomonadati</taxon>
        <taxon>Bacteroidota</taxon>
        <taxon>Bacteroidia</taxon>
        <taxon>Bacteroidales</taxon>
        <taxon>Odoribacteraceae</taxon>
        <taxon>Butyricimonas</taxon>
    </lineage>
</organism>
<dbReference type="RefSeq" id="WP_124318483.1">
    <property type="nucleotide sequence ID" value="NZ_AP028155.1"/>
</dbReference>
<dbReference type="AlphaFoldDB" id="A0A7W6I0X4"/>
<reference evidence="2 3" key="1">
    <citation type="submission" date="2020-08" db="EMBL/GenBank/DDBJ databases">
        <title>Genomic Encyclopedia of Type Strains, Phase IV (KMG-IV): sequencing the most valuable type-strain genomes for metagenomic binning, comparative biology and taxonomic classification.</title>
        <authorList>
            <person name="Goeker M."/>
        </authorList>
    </citation>
    <scope>NUCLEOTIDE SEQUENCE [LARGE SCALE GENOMIC DNA]</scope>
    <source>
        <strain evidence="2 3">DSM 105721</strain>
    </source>
</reference>
<evidence type="ECO:0000313" key="2">
    <source>
        <dbReference type="EMBL" id="MBB4028215.1"/>
    </source>
</evidence>
<feature type="chain" id="PRO_5031407341" description="Lipoprotein" evidence="1">
    <location>
        <begin position="20"/>
        <end position="232"/>
    </location>
</feature>
<protein>
    <recommendedName>
        <fullName evidence="4">Lipoprotein</fullName>
    </recommendedName>
</protein>
<evidence type="ECO:0000313" key="3">
    <source>
        <dbReference type="Proteomes" id="UP000546007"/>
    </source>
</evidence>
<sequence length="232" mass="27000">MRKAILFFYSLLFISCACYYEDVRQEGEMLNPTSYVYDFPEMEVRRVLDSCFALHGFQLPPDVRKKYREGLKSLVLLPCRDVLDSLGESKSCRFLNHQDTLYPVSFPLRSYVFKNRKGEFLWAYSEYILRIDSIARNKTKIAVFSHEGNVTVGRKLGFNPVSNGLLVSRLMEATSTTIEEYEILKYIGNKLGQKGMPPIHYPKALTREEILEHFHNGFSLSFPFTEKDIYGW</sequence>
<gene>
    <name evidence="2" type="ORF">GGR14_004045</name>
</gene>